<proteinExistence type="predicted"/>
<protein>
    <submittedName>
        <fullName evidence="2">Uncharacterized protein</fullName>
    </submittedName>
</protein>
<name>A0AAV7IDT3_COTGL</name>
<accession>A0AAV7IDT3</accession>
<gene>
    <name evidence="2" type="ORF">KQX54_020045</name>
</gene>
<evidence type="ECO:0000313" key="3">
    <source>
        <dbReference type="Proteomes" id="UP000826195"/>
    </source>
</evidence>
<dbReference type="EMBL" id="JAHXZJ010001864">
    <property type="protein sequence ID" value="KAH0550531.1"/>
    <property type="molecule type" value="Genomic_DNA"/>
</dbReference>
<dbReference type="Proteomes" id="UP000826195">
    <property type="component" value="Unassembled WGS sequence"/>
</dbReference>
<feature type="compositionally biased region" description="Basic and acidic residues" evidence="1">
    <location>
        <begin position="9"/>
        <end position="25"/>
    </location>
</feature>
<evidence type="ECO:0000256" key="1">
    <source>
        <dbReference type="SAM" id="MobiDB-lite"/>
    </source>
</evidence>
<dbReference type="AlphaFoldDB" id="A0AAV7IDT3"/>
<keyword evidence="3" id="KW-1185">Reference proteome</keyword>
<comment type="caution">
    <text evidence="2">The sequence shown here is derived from an EMBL/GenBank/DDBJ whole genome shotgun (WGS) entry which is preliminary data.</text>
</comment>
<evidence type="ECO:0000313" key="2">
    <source>
        <dbReference type="EMBL" id="KAH0550531.1"/>
    </source>
</evidence>
<reference evidence="2 3" key="1">
    <citation type="journal article" date="2021" name="J. Hered.">
        <title>A chromosome-level genome assembly of the parasitoid wasp, Cotesia glomerata (Hymenoptera: Braconidae).</title>
        <authorList>
            <person name="Pinto B.J."/>
            <person name="Weis J.J."/>
            <person name="Gamble T."/>
            <person name="Ode P.J."/>
            <person name="Paul R."/>
            <person name="Zaspel J.M."/>
        </authorList>
    </citation>
    <scope>NUCLEOTIDE SEQUENCE [LARGE SCALE GENOMIC DNA]</scope>
    <source>
        <strain evidence="2">CgM1</strain>
    </source>
</reference>
<feature type="region of interest" description="Disordered" evidence="1">
    <location>
        <begin position="1"/>
        <end position="46"/>
    </location>
</feature>
<feature type="compositionally biased region" description="Polar residues" evidence="1">
    <location>
        <begin position="26"/>
        <end position="35"/>
    </location>
</feature>
<sequence length="85" mass="9834">MKTVMCKTRNRDKEDGGGKESEKNNISEWNRNEVPTSAEGEESLRRDVRKRVLRKKSAEGRGEGVDKVQVQSWYLECSIEFRMVA</sequence>
<organism evidence="2 3">
    <name type="scientific">Cotesia glomerata</name>
    <name type="common">Lepidopteran parasitic wasp</name>
    <name type="synonym">Apanteles glomeratus</name>
    <dbReference type="NCBI Taxonomy" id="32391"/>
    <lineage>
        <taxon>Eukaryota</taxon>
        <taxon>Metazoa</taxon>
        <taxon>Ecdysozoa</taxon>
        <taxon>Arthropoda</taxon>
        <taxon>Hexapoda</taxon>
        <taxon>Insecta</taxon>
        <taxon>Pterygota</taxon>
        <taxon>Neoptera</taxon>
        <taxon>Endopterygota</taxon>
        <taxon>Hymenoptera</taxon>
        <taxon>Apocrita</taxon>
        <taxon>Ichneumonoidea</taxon>
        <taxon>Braconidae</taxon>
        <taxon>Microgastrinae</taxon>
        <taxon>Cotesia</taxon>
    </lineage>
</organism>